<evidence type="ECO:0000313" key="2">
    <source>
        <dbReference type="Proteomes" id="UP000789702"/>
    </source>
</evidence>
<protein>
    <submittedName>
        <fullName evidence="1">12974_t:CDS:1</fullName>
    </submittedName>
</protein>
<accession>A0ACA9LCM5</accession>
<dbReference type="Proteomes" id="UP000789702">
    <property type="component" value="Unassembled WGS sequence"/>
</dbReference>
<name>A0ACA9LCM5_9GLOM</name>
<proteinExistence type="predicted"/>
<keyword evidence="2" id="KW-1185">Reference proteome</keyword>
<comment type="caution">
    <text evidence="1">The sequence shown here is derived from an EMBL/GenBank/DDBJ whole genome shotgun (WGS) entry which is preliminary data.</text>
</comment>
<gene>
    <name evidence="1" type="ORF">DHETER_LOCUS3785</name>
</gene>
<evidence type="ECO:0000313" key="1">
    <source>
        <dbReference type="EMBL" id="CAG8518223.1"/>
    </source>
</evidence>
<sequence length="56" mass="6557">VDTLSQLNEMEKEAMKVYIVIEESEKEELKRKKKEKQAKEKKTNLSTHEVVLKPGI</sequence>
<dbReference type="EMBL" id="CAJVPU010003453">
    <property type="protein sequence ID" value="CAG8518223.1"/>
    <property type="molecule type" value="Genomic_DNA"/>
</dbReference>
<feature type="non-terminal residue" evidence="1">
    <location>
        <position position="1"/>
    </location>
</feature>
<organism evidence="1 2">
    <name type="scientific">Dentiscutata heterogama</name>
    <dbReference type="NCBI Taxonomy" id="1316150"/>
    <lineage>
        <taxon>Eukaryota</taxon>
        <taxon>Fungi</taxon>
        <taxon>Fungi incertae sedis</taxon>
        <taxon>Mucoromycota</taxon>
        <taxon>Glomeromycotina</taxon>
        <taxon>Glomeromycetes</taxon>
        <taxon>Diversisporales</taxon>
        <taxon>Gigasporaceae</taxon>
        <taxon>Dentiscutata</taxon>
    </lineage>
</organism>
<reference evidence="1" key="1">
    <citation type="submission" date="2021-06" db="EMBL/GenBank/DDBJ databases">
        <authorList>
            <person name="Kallberg Y."/>
            <person name="Tangrot J."/>
            <person name="Rosling A."/>
        </authorList>
    </citation>
    <scope>NUCLEOTIDE SEQUENCE</scope>
    <source>
        <strain evidence="1">IL203A</strain>
    </source>
</reference>